<sequence>MLGAVALGLRGMVSIAIGGLQMAVPDGLAGTRDLLNQSSGD</sequence>
<dbReference type="EMBL" id="HG529648">
    <property type="protein sequence ID" value="CDI55442.1"/>
    <property type="molecule type" value="Genomic_DNA"/>
</dbReference>
<evidence type="ECO:0000313" key="1">
    <source>
        <dbReference type="EMBL" id="CDI55442.1"/>
    </source>
</evidence>
<name>A0A077R8F7_9BASI</name>
<dbReference type="AlphaFoldDB" id="A0A077R8F7"/>
<accession>A0A077R8F7</accession>
<reference evidence="1" key="1">
    <citation type="journal article" date="2014" name="Genome Biol. Evol.">
        <title>Gene Loss Rather Than Gene Gain Is Associated with a Host Jump from Monocots to Dicots in the Smut Fungus Melanopsichium pennsylvanicum.</title>
        <authorList>
            <person name="Sharma R."/>
            <person name="Mishra B."/>
            <person name="Runge F."/>
            <person name="Thines M."/>
        </authorList>
    </citation>
    <scope>NUCLEOTIDE SEQUENCE</scope>
    <source>
        <strain evidence="1">4</strain>
    </source>
</reference>
<proteinExistence type="predicted"/>
<organism evidence="1">
    <name type="scientific">Melanopsichium pennsylvanicum 4</name>
    <dbReference type="NCBI Taxonomy" id="1398559"/>
    <lineage>
        <taxon>Eukaryota</taxon>
        <taxon>Fungi</taxon>
        <taxon>Dikarya</taxon>
        <taxon>Basidiomycota</taxon>
        <taxon>Ustilaginomycotina</taxon>
        <taxon>Ustilaginomycetes</taxon>
        <taxon>Ustilaginales</taxon>
        <taxon>Ustilaginaceae</taxon>
        <taxon>Melanopsichium</taxon>
    </lineage>
</organism>
<protein>
    <submittedName>
        <fullName evidence="1">Uncharacterized protein</fullName>
    </submittedName>
</protein>